<protein>
    <submittedName>
        <fullName evidence="1">Uncharacterized protein</fullName>
    </submittedName>
</protein>
<reference evidence="1 2" key="1">
    <citation type="journal article" date="2018" name="Syst. Appl. Microbiol.">
        <title>Abditibacterium utsteinense sp. nov., the first cultivated member of candidate phylum FBP, isolated from ice-free Antarctic soil samples.</title>
        <authorList>
            <person name="Tahon G."/>
            <person name="Tytgat B."/>
            <person name="Lebbe L."/>
            <person name="Carlier A."/>
            <person name="Willems A."/>
        </authorList>
    </citation>
    <scope>NUCLEOTIDE SEQUENCE [LARGE SCALE GENOMIC DNA]</scope>
    <source>
        <strain evidence="1 2">LMG 29911</strain>
    </source>
</reference>
<proteinExistence type="predicted"/>
<dbReference type="AlphaFoldDB" id="A0A2S8SU68"/>
<name>A0A2S8SU68_9BACT</name>
<sequence>MCVFRFEREGFNSAEYLSKNLLSPAPYLDWHNGFCIAASDADSYDFEIQKQDVINFLMANYAELERLMSDGESWGSLDFGIANLISEAGFWSQSEYLQPELLRLAGNLGLTIGISRYAICNENQ</sequence>
<evidence type="ECO:0000313" key="1">
    <source>
        <dbReference type="EMBL" id="PQV64328.1"/>
    </source>
</evidence>
<dbReference type="InParanoid" id="A0A2S8SU68"/>
<evidence type="ECO:0000313" key="2">
    <source>
        <dbReference type="Proteomes" id="UP000237684"/>
    </source>
</evidence>
<gene>
    <name evidence="1" type="ORF">B1R32_1059</name>
</gene>
<dbReference type="OrthoDB" id="1358056at2"/>
<dbReference type="Proteomes" id="UP000237684">
    <property type="component" value="Unassembled WGS sequence"/>
</dbReference>
<dbReference type="RefSeq" id="WP_105483123.1">
    <property type="nucleotide sequence ID" value="NZ_NIGF01000005.1"/>
</dbReference>
<comment type="caution">
    <text evidence="1">The sequence shown here is derived from an EMBL/GenBank/DDBJ whole genome shotgun (WGS) entry which is preliminary data.</text>
</comment>
<accession>A0A2S8SU68</accession>
<dbReference type="EMBL" id="NIGF01000005">
    <property type="protein sequence ID" value="PQV64328.1"/>
    <property type="molecule type" value="Genomic_DNA"/>
</dbReference>
<keyword evidence="2" id="KW-1185">Reference proteome</keyword>
<organism evidence="1 2">
    <name type="scientific">Abditibacterium utsteinense</name>
    <dbReference type="NCBI Taxonomy" id="1960156"/>
    <lineage>
        <taxon>Bacteria</taxon>
        <taxon>Pseudomonadati</taxon>
        <taxon>Abditibacteriota</taxon>
        <taxon>Abditibacteriia</taxon>
        <taxon>Abditibacteriales</taxon>
        <taxon>Abditibacteriaceae</taxon>
        <taxon>Abditibacterium</taxon>
    </lineage>
</organism>